<gene>
    <name evidence="11" type="ORF">M407DRAFT_72852</name>
</gene>
<dbReference type="GO" id="GO:0004489">
    <property type="term" value="F:methylenetetrahydrofolate reductase [NAD(P)H] activity"/>
    <property type="evidence" value="ECO:0007669"/>
    <property type="project" value="InterPro"/>
</dbReference>
<dbReference type="Proteomes" id="UP000054248">
    <property type="component" value="Unassembled WGS sequence"/>
</dbReference>
<dbReference type="GO" id="GO:0035999">
    <property type="term" value="P:tetrahydrofolate interconversion"/>
    <property type="evidence" value="ECO:0007669"/>
    <property type="project" value="UniProtKB-UniPathway"/>
</dbReference>
<evidence type="ECO:0000256" key="4">
    <source>
        <dbReference type="ARBA" id="ARBA00022630"/>
    </source>
</evidence>
<evidence type="ECO:0000259" key="10">
    <source>
        <dbReference type="Pfam" id="PF21895"/>
    </source>
</evidence>
<keyword evidence="12" id="KW-1185">Reference proteome</keyword>
<dbReference type="FunFam" id="3.20.20.220:FF:000002">
    <property type="entry name" value="Methylenetetrahydrofolate reductase"/>
    <property type="match status" value="1"/>
</dbReference>
<keyword evidence="7" id="KW-0560">Oxidoreductase</keyword>
<dbReference type="Gene3D" id="3.20.20.220">
    <property type="match status" value="1"/>
</dbReference>
<reference evidence="11 12" key="1">
    <citation type="submission" date="2014-04" db="EMBL/GenBank/DDBJ databases">
        <authorList>
            <consortium name="DOE Joint Genome Institute"/>
            <person name="Kuo A."/>
            <person name="Girlanda M."/>
            <person name="Perotto S."/>
            <person name="Kohler A."/>
            <person name="Nagy L.G."/>
            <person name="Floudas D."/>
            <person name="Copeland A."/>
            <person name="Barry K.W."/>
            <person name="Cichocki N."/>
            <person name="Veneault-Fourrey C."/>
            <person name="LaButti K."/>
            <person name="Lindquist E.A."/>
            <person name="Lipzen A."/>
            <person name="Lundell T."/>
            <person name="Morin E."/>
            <person name="Murat C."/>
            <person name="Sun H."/>
            <person name="Tunlid A."/>
            <person name="Henrissat B."/>
            <person name="Grigoriev I.V."/>
            <person name="Hibbett D.S."/>
            <person name="Martin F."/>
            <person name="Nordberg H.P."/>
            <person name="Cantor M.N."/>
            <person name="Hua S.X."/>
        </authorList>
    </citation>
    <scope>NUCLEOTIDE SEQUENCE [LARGE SCALE GENOMIC DNA]</scope>
    <source>
        <strain evidence="11 12">MUT 4182</strain>
    </source>
</reference>
<dbReference type="EMBL" id="KN823005">
    <property type="protein sequence ID" value="KIO27671.1"/>
    <property type="molecule type" value="Genomic_DNA"/>
</dbReference>
<dbReference type="InterPro" id="IPR004621">
    <property type="entry name" value="Fadh2_euk"/>
</dbReference>
<reference evidence="12" key="2">
    <citation type="submission" date="2015-01" db="EMBL/GenBank/DDBJ databases">
        <title>Evolutionary Origins and Diversification of the Mycorrhizal Mutualists.</title>
        <authorList>
            <consortium name="DOE Joint Genome Institute"/>
            <consortium name="Mycorrhizal Genomics Consortium"/>
            <person name="Kohler A."/>
            <person name="Kuo A."/>
            <person name="Nagy L.G."/>
            <person name="Floudas D."/>
            <person name="Copeland A."/>
            <person name="Barry K.W."/>
            <person name="Cichocki N."/>
            <person name="Veneault-Fourrey C."/>
            <person name="LaButti K."/>
            <person name="Lindquist E.A."/>
            <person name="Lipzen A."/>
            <person name="Lundell T."/>
            <person name="Morin E."/>
            <person name="Murat C."/>
            <person name="Riley R."/>
            <person name="Ohm R."/>
            <person name="Sun H."/>
            <person name="Tunlid A."/>
            <person name="Henrissat B."/>
            <person name="Grigoriev I.V."/>
            <person name="Hibbett D.S."/>
            <person name="Martin F."/>
        </authorList>
    </citation>
    <scope>NUCLEOTIDE SEQUENCE [LARGE SCALE GENOMIC DNA]</scope>
    <source>
        <strain evidence="12">MUT 4182</strain>
    </source>
</reference>
<evidence type="ECO:0000313" key="11">
    <source>
        <dbReference type="EMBL" id="KIO27671.1"/>
    </source>
</evidence>
<dbReference type="OrthoDB" id="16284at2759"/>
<evidence type="ECO:0000256" key="1">
    <source>
        <dbReference type="ARBA" id="ARBA00001974"/>
    </source>
</evidence>
<dbReference type="InterPro" id="IPR053806">
    <property type="entry name" value="MTHFR_C"/>
</dbReference>
<feature type="compositionally biased region" description="Polar residues" evidence="9">
    <location>
        <begin position="336"/>
        <end position="368"/>
    </location>
</feature>
<organism evidence="11 12">
    <name type="scientific">Tulasnella calospora MUT 4182</name>
    <dbReference type="NCBI Taxonomy" id="1051891"/>
    <lineage>
        <taxon>Eukaryota</taxon>
        <taxon>Fungi</taxon>
        <taxon>Dikarya</taxon>
        <taxon>Basidiomycota</taxon>
        <taxon>Agaricomycotina</taxon>
        <taxon>Agaricomycetes</taxon>
        <taxon>Cantharellales</taxon>
        <taxon>Tulasnellaceae</taxon>
        <taxon>Tulasnella</taxon>
    </lineage>
</organism>
<dbReference type="SUPFAM" id="SSF51730">
    <property type="entry name" value="FAD-linked oxidoreductase"/>
    <property type="match status" value="1"/>
</dbReference>
<comment type="cofactor">
    <cofactor evidence="1">
        <name>FAD</name>
        <dbReference type="ChEBI" id="CHEBI:57692"/>
    </cofactor>
</comment>
<comment type="pathway">
    <text evidence="2 8">One-carbon metabolism; tetrahydrofolate interconversion.</text>
</comment>
<evidence type="ECO:0000256" key="6">
    <source>
        <dbReference type="ARBA" id="ARBA00022857"/>
    </source>
</evidence>
<feature type="region of interest" description="Disordered" evidence="9">
    <location>
        <begin position="333"/>
        <end position="399"/>
    </location>
</feature>
<sequence>MKLTEKLSQRDGQTPFFTFEFFPPRTDQGFTNLLARISRLTPLDPLAISVTWGAGGSTRERTMDLAGMSQARFGVDMIMHLTCTNMEQGMVEEALREAKDREITNLLALRGDPPRGSEFWLPIDPRFTHAIDLVKYIKSSPEFADFFCVGVAGYPDGHPDGLPLDAQMQHLKAKVDAGADYIITQLFYDVNNFKDWVRRVRNAGITVPIIPGVMPIQNHTSFLRMAKLCGAKIPPEVTAALESIRNDDQKVKDYGVELAITIVKNITEDAALGIRGVHFCTLNLEKSVRRILDALGWTHESHRPRNQIIDSAPAEPHLPSQVAISPEHASKVAVSALSNPPASLSVPQSSEQEEGSTATDLAGVSSTWDEFPNGRFGDPSSPAYGVGSGDQWDPGAGGLGVSRAEAITQWGTPTSIEDLNAMFTRHLNSDPRTPTTPFSPDALLAESRMILPQLLEMTLKGWWTVGSQPAVDSAPSNDEIVGWGPAGGYVFQKAFVEFFCDEGALRLLEAKIRREIGWVTWYAANSQVRDDEFITNLSDEGRNAVTWGVFPGQEIAQSTTIERASFLTWKATFNIWSQWALLYPPNSDTRILLEKMRGTRWLVSIVHHNFKEPNALWKLLLEQ</sequence>
<dbReference type="CDD" id="cd00537">
    <property type="entry name" value="MTHFR"/>
    <property type="match status" value="1"/>
</dbReference>
<dbReference type="Pfam" id="PF21895">
    <property type="entry name" value="MTHFR_C"/>
    <property type="match status" value="1"/>
</dbReference>
<name>A0A0C3QK59_9AGAM</name>
<dbReference type="GO" id="GO:0071949">
    <property type="term" value="F:FAD binding"/>
    <property type="evidence" value="ECO:0007669"/>
    <property type="project" value="TreeGrafter"/>
</dbReference>
<accession>A0A0C3QK59</accession>
<evidence type="ECO:0000256" key="7">
    <source>
        <dbReference type="ARBA" id="ARBA00023002"/>
    </source>
</evidence>
<evidence type="ECO:0000256" key="2">
    <source>
        <dbReference type="ARBA" id="ARBA00004777"/>
    </source>
</evidence>
<dbReference type="PANTHER" id="PTHR45754:SF1">
    <property type="entry name" value="METHYLENETETRAHYDROFOLATE REDUCTASE 1"/>
    <property type="match status" value="1"/>
</dbReference>
<dbReference type="STRING" id="1051891.A0A0C3QK59"/>
<proteinExistence type="inferred from homology"/>
<keyword evidence="5" id="KW-0274">FAD</keyword>
<dbReference type="NCBIfam" id="TIGR00677">
    <property type="entry name" value="fadh2_euk"/>
    <property type="match status" value="1"/>
</dbReference>
<evidence type="ECO:0000256" key="9">
    <source>
        <dbReference type="SAM" id="MobiDB-lite"/>
    </source>
</evidence>
<dbReference type="GO" id="GO:0009086">
    <property type="term" value="P:methionine biosynthetic process"/>
    <property type="evidence" value="ECO:0007669"/>
    <property type="project" value="TreeGrafter"/>
</dbReference>
<comment type="similarity">
    <text evidence="3">Belongs to the methylenetetrahydrofolate reductase family.</text>
</comment>
<dbReference type="GO" id="GO:0005829">
    <property type="term" value="C:cytosol"/>
    <property type="evidence" value="ECO:0007669"/>
    <property type="project" value="TreeGrafter"/>
</dbReference>
<protein>
    <recommendedName>
        <fullName evidence="10">MTHFR SAM-binding regulatory domain-containing protein</fullName>
    </recommendedName>
</protein>
<dbReference type="InterPro" id="IPR003171">
    <property type="entry name" value="Mehydrof_redctse-like"/>
</dbReference>
<dbReference type="UniPathway" id="UPA00193"/>
<dbReference type="PANTHER" id="PTHR45754">
    <property type="entry name" value="METHYLENETETRAHYDROFOLATE REDUCTASE"/>
    <property type="match status" value="1"/>
</dbReference>
<dbReference type="InterPro" id="IPR029041">
    <property type="entry name" value="FAD-linked_oxidoreductase-like"/>
</dbReference>
<dbReference type="Pfam" id="PF02219">
    <property type="entry name" value="MTHFR"/>
    <property type="match status" value="1"/>
</dbReference>
<evidence type="ECO:0000256" key="3">
    <source>
        <dbReference type="ARBA" id="ARBA00006743"/>
    </source>
</evidence>
<dbReference type="HOGENOM" id="CLU_025841_2_1_1"/>
<keyword evidence="6" id="KW-0521">NADP</keyword>
<evidence type="ECO:0000256" key="5">
    <source>
        <dbReference type="ARBA" id="ARBA00022827"/>
    </source>
</evidence>
<feature type="domain" description="MTHFR SAM-binding regulatory" evidence="10">
    <location>
        <begin position="366"/>
        <end position="620"/>
    </location>
</feature>
<evidence type="ECO:0000256" key="8">
    <source>
        <dbReference type="RuleBase" id="RU004254"/>
    </source>
</evidence>
<keyword evidence="4" id="KW-0285">Flavoprotein</keyword>
<dbReference type="AlphaFoldDB" id="A0A0C3QK59"/>
<evidence type="ECO:0000313" key="12">
    <source>
        <dbReference type="Proteomes" id="UP000054248"/>
    </source>
</evidence>